<name>A0A1V8SGB6_9PEZI</name>
<keyword evidence="4" id="KW-1185">Reference proteome</keyword>
<evidence type="ECO:0000313" key="3">
    <source>
        <dbReference type="EMBL" id="OQN98194.1"/>
    </source>
</evidence>
<dbReference type="Gene3D" id="3.40.30.10">
    <property type="entry name" value="Glutaredoxin"/>
    <property type="match status" value="1"/>
</dbReference>
<evidence type="ECO:0000313" key="4">
    <source>
        <dbReference type="Proteomes" id="UP000192596"/>
    </source>
</evidence>
<dbReference type="InParanoid" id="A0A1V8SGB6"/>
<sequence length="266" mass="28498">MPAHAEQILLSTGRDDWSSKIEDEPQGLAVREIKKLMGRGGKMSDPYHNVMITNSSFAASPSDSGPASSAFLFPSFKYVSELPTSPAELESFLRGFVLPKKLHSAHSVLSPDLQHNMLRQPELQSQFPAVRPVDEILVLICGHGSRDSRCGTLGPLLRDEFSDQLSAQSFSVLSSPPTSSSPDSSISPSARVGVISHIGGHKFAGNVIIYIPPSMTGHALAGRGIWYGRVGPENVEGIVRETIVGGKVIQDLFRGGVGKGGNVMRL</sequence>
<dbReference type="STRING" id="1507870.A0A1V8SGB6"/>
<dbReference type="AlphaFoldDB" id="A0A1V8SGB6"/>
<evidence type="ECO:0000256" key="2">
    <source>
        <dbReference type="ARBA" id="ARBA00040895"/>
    </source>
</evidence>
<dbReference type="PANTHER" id="PTHR31902:SF7">
    <property type="entry name" value="ALTERED INHERITANCE OF MITOCHONDRIA PROTEIN 32"/>
    <property type="match status" value="1"/>
</dbReference>
<dbReference type="InterPro" id="IPR036249">
    <property type="entry name" value="Thioredoxin-like_sf"/>
</dbReference>
<evidence type="ECO:0000256" key="1">
    <source>
        <dbReference type="ARBA" id="ARBA00038208"/>
    </source>
</evidence>
<organism evidence="3 4">
    <name type="scientific">Cryoendolithus antarcticus</name>
    <dbReference type="NCBI Taxonomy" id="1507870"/>
    <lineage>
        <taxon>Eukaryota</taxon>
        <taxon>Fungi</taxon>
        <taxon>Dikarya</taxon>
        <taxon>Ascomycota</taxon>
        <taxon>Pezizomycotina</taxon>
        <taxon>Dothideomycetes</taxon>
        <taxon>Dothideomycetidae</taxon>
        <taxon>Cladosporiales</taxon>
        <taxon>Cladosporiaceae</taxon>
        <taxon>Cryoendolithus</taxon>
    </lineage>
</organism>
<gene>
    <name evidence="3" type="ORF">B0A48_15470</name>
</gene>
<dbReference type="OrthoDB" id="10253744at2759"/>
<dbReference type="InterPro" id="IPR009737">
    <property type="entry name" value="Aim32/Apd1-like"/>
</dbReference>
<dbReference type="Proteomes" id="UP000192596">
    <property type="component" value="Unassembled WGS sequence"/>
</dbReference>
<proteinExistence type="inferred from homology"/>
<comment type="similarity">
    <text evidence="1">Belongs to the AIM32 family.</text>
</comment>
<comment type="caution">
    <text evidence="3">The sequence shown here is derived from an EMBL/GenBank/DDBJ whole genome shotgun (WGS) entry which is preliminary data.</text>
</comment>
<dbReference type="CDD" id="cd03062">
    <property type="entry name" value="TRX_Fd_Sucrase"/>
    <property type="match status" value="1"/>
</dbReference>
<protein>
    <recommendedName>
        <fullName evidence="2">Altered inheritance of mitochondria protein 32</fullName>
    </recommendedName>
</protein>
<dbReference type="EMBL" id="NAJO01000047">
    <property type="protein sequence ID" value="OQN98194.1"/>
    <property type="molecule type" value="Genomic_DNA"/>
</dbReference>
<dbReference type="Pfam" id="PF06999">
    <property type="entry name" value="Suc_Fer-like"/>
    <property type="match status" value="1"/>
</dbReference>
<dbReference type="SUPFAM" id="SSF52833">
    <property type="entry name" value="Thioredoxin-like"/>
    <property type="match status" value="1"/>
</dbReference>
<dbReference type="PANTHER" id="PTHR31902">
    <property type="entry name" value="ACTIN PATCHES DISTAL PROTEIN 1"/>
    <property type="match status" value="1"/>
</dbReference>
<reference evidence="4" key="1">
    <citation type="submission" date="2017-03" db="EMBL/GenBank/DDBJ databases">
        <title>Genomes of endolithic fungi from Antarctica.</title>
        <authorList>
            <person name="Coleine C."/>
            <person name="Masonjones S."/>
            <person name="Stajich J.E."/>
        </authorList>
    </citation>
    <scope>NUCLEOTIDE SEQUENCE [LARGE SCALE GENOMIC DNA]</scope>
    <source>
        <strain evidence="4">CCFEE 5527</strain>
    </source>
</reference>
<accession>A0A1V8SGB6</accession>